<accession>A0A409VTK8</accession>
<sequence length="322" mass="35969">MPSCRICLEALKKPVSLPCGKVPLKRLTAYKGHIFCSDCIVKTVQAVKPYTHLHPCPICRSFYNIAPLNFNTVPPNLRPFVTPSVRRLYIDNPPQESAGGKDNSDKPDIKESPQSDVKETSQPVVKEPPAMSVSSSELSRLRAENQALRNNCSMWRKRAEMHGTANLGLLNFARMVRDQASMLVRERDELQRHCHALKRKIQDVELSQYPELAPIGPFLQLGSDAREHQSRSGSPDPDSVLFSPHPIQVFDDHPEVMSRQQFARHREALTGPSSSTDPDIARPRKRMKTDTPSPSFDEMALSEVGDVLSRIAALTSTSSRPS</sequence>
<proteinExistence type="predicted"/>
<dbReference type="EMBL" id="NHYD01003930">
    <property type="protein sequence ID" value="PPQ69584.1"/>
    <property type="molecule type" value="Genomic_DNA"/>
</dbReference>
<evidence type="ECO:0000256" key="5">
    <source>
        <dbReference type="SAM" id="MobiDB-lite"/>
    </source>
</evidence>
<dbReference type="OrthoDB" id="6270329at2759"/>
<dbReference type="InterPro" id="IPR013083">
    <property type="entry name" value="Znf_RING/FYVE/PHD"/>
</dbReference>
<keyword evidence="2 4" id="KW-0863">Zinc-finger</keyword>
<dbReference type="GO" id="GO:0008270">
    <property type="term" value="F:zinc ion binding"/>
    <property type="evidence" value="ECO:0007669"/>
    <property type="project" value="UniProtKB-KW"/>
</dbReference>
<dbReference type="Pfam" id="PF00097">
    <property type="entry name" value="zf-C3HC4"/>
    <property type="match status" value="1"/>
</dbReference>
<dbReference type="SUPFAM" id="SSF57850">
    <property type="entry name" value="RING/U-box"/>
    <property type="match status" value="1"/>
</dbReference>
<evidence type="ECO:0000313" key="7">
    <source>
        <dbReference type="EMBL" id="PPQ69584.1"/>
    </source>
</evidence>
<feature type="region of interest" description="Disordered" evidence="5">
    <location>
        <begin position="91"/>
        <end position="140"/>
    </location>
</feature>
<name>A0A409VTK8_PSICY</name>
<evidence type="ECO:0000256" key="4">
    <source>
        <dbReference type="PROSITE-ProRule" id="PRU00175"/>
    </source>
</evidence>
<dbReference type="Gene3D" id="3.30.40.10">
    <property type="entry name" value="Zinc/RING finger domain, C3HC4 (zinc finger)"/>
    <property type="match status" value="1"/>
</dbReference>
<keyword evidence="1" id="KW-0479">Metal-binding</keyword>
<evidence type="ECO:0000256" key="3">
    <source>
        <dbReference type="ARBA" id="ARBA00022833"/>
    </source>
</evidence>
<comment type="caution">
    <text evidence="7">The sequence shown here is derived from an EMBL/GenBank/DDBJ whole genome shotgun (WGS) entry which is preliminary data.</text>
</comment>
<dbReference type="Proteomes" id="UP000283269">
    <property type="component" value="Unassembled WGS sequence"/>
</dbReference>
<reference evidence="7 8" key="1">
    <citation type="journal article" date="2018" name="Evol. Lett.">
        <title>Horizontal gene cluster transfer increased hallucinogenic mushroom diversity.</title>
        <authorList>
            <person name="Reynolds H.T."/>
            <person name="Vijayakumar V."/>
            <person name="Gluck-Thaler E."/>
            <person name="Korotkin H.B."/>
            <person name="Matheny P.B."/>
            <person name="Slot J.C."/>
        </authorList>
    </citation>
    <scope>NUCLEOTIDE SEQUENCE [LARGE SCALE GENOMIC DNA]</scope>
    <source>
        <strain evidence="7 8">2631</strain>
    </source>
</reference>
<dbReference type="InterPro" id="IPR001841">
    <property type="entry name" value="Znf_RING"/>
</dbReference>
<evidence type="ECO:0000259" key="6">
    <source>
        <dbReference type="PROSITE" id="PS50089"/>
    </source>
</evidence>
<feature type="region of interest" description="Disordered" evidence="5">
    <location>
        <begin position="263"/>
        <end position="296"/>
    </location>
</feature>
<dbReference type="STRING" id="93625.A0A409VTK8"/>
<keyword evidence="8" id="KW-1185">Reference proteome</keyword>
<keyword evidence="3" id="KW-0862">Zinc</keyword>
<dbReference type="AlphaFoldDB" id="A0A409VTK8"/>
<dbReference type="InParanoid" id="A0A409VTK8"/>
<evidence type="ECO:0000256" key="2">
    <source>
        <dbReference type="ARBA" id="ARBA00022771"/>
    </source>
</evidence>
<dbReference type="PROSITE" id="PS50089">
    <property type="entry name" value="ZF_RING_2"/>
    <property type="match status" value="1"/>
</dbReference>
<dbReference type="InterPro" id="IPR018957">
    <property type="entry name" value="Znf_C3HC4_RING-type"/>
</dbReference>
<evidence type="ECO:0000256" key="1">
    <source>
        <dbReference type="ARBA" id="ARBA00022723"/>
    </source>
</evidence>
<feature type="domain" description="RING-type" evidence="6">
    <location>
        <begin position="4"/>
        <end position="60"/>
    </location>
</feature>
<organism evidence="7 8">
    <name type="scientific">Psilocybe cyanescens</name>
    <dbReference type="NCBI Taxonomy" id="93625"/>
    <lineage>
        <taxon>Eukaryota</taxon>
        <taxon>Fungi</taxon>
        <taxon>Dikarya</taxon>
        <taxon>Basidiomycota</taxon>
        <taxon>Agaricomycotina</taxon>
        <taxon>Agaricomycetes</taxon>
        <taxon>Agaricomycetidae</taxon>
        <taxon>Agaricales</taxon>
        <taxon>Agaricineae</taxon>
        <taxon>Strophariaceae</taxon>
        <taxon>Psilocybe</taxon>
    </lineage>
</organism>
<feature type="compositionally biased region" description="Basic and acidic residues" evidence="5">
    <location>
        <begin position="102"/>
        <end position="119"/>
    </location>
</feature>
<protein>
    <recommendedName>
        <fullName evidence="6">RING-type domain-containing protein</fullName>
    </recommendedName>
</protein>
<gene>
    <name evidence="7" type="ORF">CVT25_000956</name>
</gene>
<evidence type="ECO:0000313" key="8">
    <source>
        <dbReference type="Proteomes" id="UP000283269"/>
    </source>
</evidence>